<comment type="caution">
    <text evidence="1">The sequence shown here is derived from an EMBL/GenBank/DDBJ whole genome shotgun (WGS) entry which is preliminary data.</text>
</comment>
<accession>A0A8H5H7F0</accession>
<evidence type="ECO:0000313" key="2">
    <source>
        <dbReference type="Proteomes" id="UP000518752"/>
    </source>
</evidence>
<keyword evidence="2" id="KW-1185">Reference proteome</keyword>
<reference evidence="1 2" key="1">
    <citation type="journal article" date="2020" name="ISME J.">
        <title>Uncovering the hidden diversity of litter-decomposition mechanisms in mushroom-forming fungi.</title>
        <authorList>
            <person name="Floudas D."/>
            <person name="Bentzer J."/>
            <person name="Ahren D."/>
            <person name="Johansson T."/>
            <person name="Persson P."/>
            <person name="Tunlid A."/>
        </authorList>
    </citation>
    <scope>NUCLEOTIDE SEQUENCE [LARGE SCALE GENOMIC DNA]</scope>
    <source>
        <strain evidence="1 2">CBS 406.79</strain>
    </source>
</reference>
<dbReference type="OrthoDB" id="10397371at2759"/>
<dbReference type="Proteomes" id="UP000518752">
    <property type="component" value="Unassembled WGS sequence"/>
</dbReference>
<sequence>MPVSHPQRQSIRPPTINECPKISGVKFAMNAPTWSRLQTRILDGSSSSFPIKFLSTEITEGQVCSVNLRKSGLPDGSLIQLGCDYIYPCWIDQTIFRIDYRNGGEIETRLSVRKGKPEFKLAP</sequence>
<organism evidence="1 2">
    <name type="scientific">Collybiopsis confluens</name>
    <dbReference type="NCBI Taxonomy" id="2823264"/>
    <lineage>
        <taxon>Eukaryota</taxon>
        <taxon>Fungi</taxon>
        <taxon>Dikarya</taxon>
        <taxon>Basidiomycota</taxon>
        <taxon>Agaricomycotina</taxon>
        <taxon>Agaricomycetes</taxon>
        <taxon>Agaricomycetidae</taxon>
        <taxon>Agaricales</taxon>
        <taxon>Marasmiineae</taxon>
        <taxon>Omphalotaceae</taxon>
        <taxon>Collybiopsis</taxon>
    </lineage>
</organism>
<gene>
    <name evidence="1" type="ORF">D9757_009845</name>
</gene>
<dbReference type="AlphaFoldDB" id="A0A8H5H7F0"/>
<dbReference type="EMBL" id="JAACJN010000080">
    <property type="protein sequence ID" value="KAF5377995.1"/>
    <property type="molecule type" value="Genomic_DNA"/>
</dbReference>
<name>A0A8H5H7F0_9AGAR</name>
<evidence type="ECO:0000313" key="1">
    <source>
        <dbReference type="EMBL" id="KAF5377995.1"/>
    </source>
</evidence>
<proteinExistence type="predicted"/>
<protein>
    <submittedName>
        <fullName evidence="1">Uncharacterized protein</fullName>
    </submittedName>
</protein>